<dbReference type="Proteomes" id="UP000217790">
    <property type="component" value="Unassembled WGS sequence"/>
</dbReference>
<gene>
    <name evidence="1" type="ORF">ARMGADRAFT_224327</name>
</gene>
<name>A0A2H3E2L0_ARMGA</name>
<accession>A0A2H3E2L0</accession>
<organism evidence="1 2">
    <name type="scientific">Armillaria gallica</name>
    <name type="common">Bulbous honey fungus</name>
    <name type="synonym">Armillaria bulbosa</name>
    <dbReference type="NCBI Taxonomy" id="47427"/>
    <lineage>
        <taxon>Eukaryota</taxon>
        <taxon>Fungi</taxon>
        <taxon>Dikarya</taxon>
        <taxon>Basidiomycota</taxon>
        <taxon>Agaricomycotina</taxon>
        <taxon>Agaricomycetes</taxon>
        <taxon>Agaricomycetidae</taxon>
        <taxon>Agaricales</taxon>
        <taxon>Marasmiineae</taxon>
        <taxon>Physalacriaceae</taxon>
        <taxon>Armillaria</taxon>
    </lineage>
</organism>
<dbReference type="AlphaFoldDB" id="A0A2H3E2L0"/>
<protein>
    <submittedName>
        <fullName evidence="1">Uncharacterized protein</fullName>
    </submittedName>
</protein>
<evidence type="ECO:0000313" key="1">
    <source>
        <dbReference type="EMBL" id="PBL01672.1"/>
    </source>
</evidence>
<dbReference type="EMBL" id="KZ293645">
    <property type="protein sequence ID" value="PBL01672.1"/>
    <property type="molecule type" value="Genomic_DNA"/>
</dbReference>
<dbReference type="InParanoid" id="A0A2H3E2L0"/>
<keyword evidence="2" id="KW-1185">Reference proteome</keyword>
<sequence length="153" mass="17351">MARTPRDFRTQCWPVQESRKEKCYVLIRAVRGRRLELQREGERVETVETDSDLRQVTWFGGGRDVSRGLEDTLQPATSCWCQWHALIVCLLPFHHHSLLQAIIVAKAITSQSNLSSDTVGVCSSSVQPLMSNFLLDATRFGPPAISRLKRNDL</sequence>
<reference evidence="2" key="1">
    <citation type="journal article" date="2017" name="Nat. Ecol. Evol.">
        <title>Genome expansion and lineage-specific genetic innovations in the forest pathogenic fungi Armillaria.</title>
        <authorList>
            <person name="Sipos G."/>
            <person name="Prasanna A.N."/>
            <person name="Walter M.C."/>
            <person name="O'Connor E."/>
            <person name="Balint B."/>
            <person name="Krizsan K."/>
            <person name="Kiss B."/>
            <person name="Hess J."/>
            <person name="Varga T."/>
            <person name="Slot J."/>
            <person name="Riley R."/>
            <person name="Boka B."/>
            <person name="Rigling D."/>
            <person name="Barry K."/>
            <person name="Lee J."/>
            <person name="Mihaltcheva S."/>
            <person name="LaButti K."/>
            <person name="Lipzen A."/>
            <person name="Waldron R."/>
            <person name="Moloney N.M."/>
            <person name="Sperisen C."/>
            <person name="Kredics L."/>
            <person name="Vagvoelgyi C."/>
            <person name="Patrignani A."/>
            <person name="Fitzpatrick D."/>
            <person name="Nagy I."/>
            <person name="Doyle S."/>
            <person name="Anderson J.B."/>
            <person name="Grigoriev I.V."/>
            <person name="Gueldener U."/>
            <person name="Muensterkoetter M."/>
            <person name="Nagy L.G."/>
        </authorList>
    </citation>
    <scope>NUCLEOTIDE SEQUENCE [LARGE SCALE GENOMIC DNA]</scope>
    <source>
        <strain evidence="2">Ar21-2</strain>
    </source>
</reference>
<evidence type="ECO:0000313" key="2">
    <source>
        <dbReference type="Proteomes" id="UP000217790"/>
    </source>
</evidence>
<proteinExistence type="predicted"/>